<gene>
    <name evidence="3" type="ORF">TSAR_004629</name>
</gene>
<dbReference type="PANTHER" id="PTHR12357">
    <property type="entry name" value="YTH YT521-B HOMOLOGY DOMAIN-CONTAINING"/>
    <property type="match status" value="1"/>
</dbReference>
<dbReference type="STRING" id="543379.A0A232EM39"/>
<feature type="region of interest" description="Disordered" evidence="1">
    <location>
        <begin position="1"/>
        <end position="40"/>
    </location>
</feature>
<evidence type="ECO:0000259" key="2">
    <source>
        <dbReference type="PROSITE" id="PS50882"/>
    </source>
</evidence>
<dbReference type="InterPro" id="IPR005331">
    <property type="entry name" value="Sulfotransferase"/>
</dbReference>
<dbReference type="GO" id="GO:1990247">
    <property type="term" value="F:N6-methyladenosine-containing RNA reader activity"/>
    <property type="evidence" value="ECO:0007669"/>
    <property type="project" value="TreeGrafter"/>
</dbReference>
<dbReference type="GO" id="GO:0000381">
    <property type="term" value="P:regulation of alternative mRNA splicing, via spliceosome"/>
    <property type="evidence" value="ECO:0007669"/>
    <property type="project" value="TreeGrafter"/>
</dbReference>
<protein>
    <recommendedName>
        <fullName evidence="2">YTH domain-containing protein</fullName>
    </recommendedName>
</protein>
<evidence type="ECO:0000256" key="1">
    <source>
        <dbReference type="SAM" id="MobiDB-lite"/>
    </source>
</evidence>
<proteinExistence type="predicted"/>
<keyword evidence="4" id="KW-1185">Reference proteome</keyword>
<dbReference type="InterPro" id="IPR045168">
    <property type="entry name" value="YTH_prot"/>
</dbReference>
<feature type="compositionally biased region" description="Basic and acidic residues" evidence="1">
    <location>
        <begin position="20"/>
        <end position="32"/>
    </location>
</feature>
<dbReference type="CDD" id="cd21134">
    <property type="entry name" value="YTH"/>
    <property type="match status" value="1"/>
</dbReference>
<dbReference type="GO" id="GO:0016020">
    <property type="term" value="C:membrane"/>
    <property type="evidence" value="ECO:0007669"/>
    <property type="project" value="InterPro"/>
</dbReference>
<accession>A0A232EM39</accession>
<organism evidence="3 4">
    <name type="scientific">Trichomalopsis sarcophagae</name>
    <dbReference type="NCBI Taxonomy" id="543379"/>
    <lineage>
        <taxon>Eukaryota</taxon>
        <taxon>Metazoa</taxon>
        <taxon>Ecdysozoa</taxon>
        <taxon>Arthropoda</taxon>
        <taxon>Hexapoda</taxon>
        <taxon>Insecta</taxon>
        <taxon>Pterygota</taxon>
        <taxon>Neoptera</taxon>
        <taxon>Endopterygota</taxon>
        <taxon>Hymenoptera</taxon>
        <taxon>Apocrita</taxon>
        <taxon>Proctotrupomorpha</taxon>
        <taxon>Chalcidoidea</taxon>
        <taxon>Pteromalidae</taxon>
        <taxon>Pteromalinae</taxon>
        <taxon>Trichomalopsis</taxon>
    </lineage>
</organism>
<name>A0A232EM39_9HYME</name>
<feature type="domain" description="YTH" evidence="2">
    <location>
        <begin position="59"/>
        <end position="196"/>
    </location>
</feature>
<reference evidence="3 4" key="1">
    <citation type="journal article" date="2017" name="Curr. Biol.">
        <title>The Evolution of Venom by Co-option of Single-Copy Genes.</title>
        <authorList>
            <person name="Martinson E.O."/>
            <person name="Mrinalini"/>
            <person name="Kelkar Y.D."/>
            <person name="Chang C.H."/>
            <person name="Werren J.H."/>
        </authorList>
    </citation>
    <scope>NUCLEOTIDE SEQUENCE [LARGE SCALE GENOMIC DNA]</scope>
    <source>
        <strain evidence="3 4">Alberta</strain>
        <tissue evidence="3">Whole body</tissue>
    </source>
</reference>
<dbReference type="GO" id="GO:0008146">
    <property type="term" value="F:sulfotransferase activity"/>
    <property type="evidence" value="ECO:0007669"/>
    <property type="project" value="InterPro"/>
</dbReference>
<evidence type="ECO:0000313" key="3">
    <source>
        <dbReference type="EMBL" id="OXU19416.1"/>
    </source>
</evidence>
<dbReference type="InterPro" id="IPR007275">
    <property type="entry name" value="YTH_domain"/>
</dbReference>
<dbReference type="GO" id="GO:0005654">
    <property type="term" value="C:nucleoplasm"/>
    <property type="evidence" value="ECO:0007669"/>
    <property type="project" value="TreeGrafter"/>
</dbReference>
<dbReference type="Gene3D" id="3.10.590.10">
    <property type="entry name" value="ph1033 like domains"/>
    <property type="match status" value="1"/>
</dbReference>
<dbReference type="OrthoDB" id="2019940at2759"/>
<sequence>MDDTTADTDNLNLSCGENDIEAKRAKSKESSKSKGGTNAASTAKSYDYATKLNYLFRDARFFIIKSNNAENVTLSKAKGVWSTLPQNEANLNQAYRGSRNVLLIFSVKESGKFAGFARLSTESRRDGTSISWVLPPGLSAKALGGVFKVDWICRKELPFTSTLHLYNPWNDGKQVKIGRDGQEIEPRVAEELCRLFPEDEGIEMTPILRKSKEAAKHVVKPVTRNHRENRTVITSRFIRTRGRGRRLFLTSRSRLASLARGGHLADHHRNARDHHRYSSWFNRGEYPKGYGPSALGVAAAAEAYVADYMRTMQHQLPPLPPYVASLPYDTLPPPPPPPPPRYYEGLPLPPDYGAAAAAAAVAAGSLEKRTLMSSFGAQRVVGIAATAITDPRVIIIIAIGNADRRLTIQTLSLFSYSFYNINLLIAKLRSNGSIYDNVLKVFRSPKINLKKHKFGIAEEISITKNIFAVQKNAFFYFEKEQTETKQISETCIENNLTTFVDKTNFAYSPEHKGLYCWIKKAGSSNFIKLFSNTNSQMDSYDIHREFRLLAPSTDKLLINSIQDPKIFKLLIVRHPFERLVSAYRDRIEDNSKYTAESHIYVPKIFSITRPKLFQSEPIDDSLVKIFYEDKRLKLVPSFGEFVQWLLQQDSNKDDLHWNQYYKHCALCSVHYNYVLKLDNYTNNEISYLFTRMNLDKTKISLLKLEQTKKGHTNFDETCNYFKNLTHEAVVNLYEKYKIDFDMFNYDFDKYFECTDGD</sequence>
<dbReference type="EMBL" id="NNAY01003438">
    <property type="protein sequence ID" value="OXU19416.1"/>
    <property type="molecule type" value="Genomic_DNA"/>
</dbReference>
<dbReference type="AlphaFoldDB" id="A0A232EM39"/>
<dbReference type="GO" id="GO:0003729">
    <property type="term" value="F:mRNA binding"/>
    <property type="evidence" value="ECO:0007669"/>
    <property type="project" value="TreeGrafter"/>
</dbReference>
<dbReference type="GO" id="GO:0000398">
    <property type="term" value="P:mRNA splicing, via spliceosome"/>
    <property type="evidence" value="ECO:0007669"/>
    <property type="project" value="TreeGrafter"/>
</dbReference>
<dbReference type="Pfam" id="PF03567">
    <property type="entry name" value="Sulfotransfer_2"/>
    <property type="match status" value="1"/>
</dbReference>
<dbReference type="Pfam" id="PF04146">
    <property type="entry name" value="YTH"/>
    <property type="match status" value="1"/>
</dbReference>
<comment type="caution">
    <text evidence="3">The sequence shown here is derived from an EMBL/GenBank/DDBJ whole genome shotgun (WGS) entry which is preliminary data.</text>
</comment>
<dbReference type="Proteomes" id="UP000215335">
    <property type="component" value="Unassembled WGS sequence"/>
</dbReference>
<dbReference type="PROSITE" id="PS50882">
    <property type="entry name" value="YTH"/>
    <property type="match status" value="1"/>
</dbReference>
<evidence type="ECO:0000313" key="4">
    <source>
        <dbReference type="Proteomes" id="UP000215335"/>
    </source>
</evidence>
<dbReference type="PANTHER" id="PTHR12357:SF3">
    <property type="entry name" value="YTH DOMAIN-CONTAINING PROTEIN 1"/>
    <property type="match status" value="1"/>
</dbReference>